<dbReference type="AlphaFoldDB" id="A0AA49K165"/>
<feature type="signal peptide" evidence="2">
    <location>
        <begin position="1"/>
        <end position="19"/>
    </location>
</feature>
<feature type="region of interest" description="Disordered" evidence="1">
    <location>
        <begin position="19"/>
        <end position="49"/>
    </location>
</feature>
<proteinExistence type="predicted"/>
<evidence type="ECO:0000259" key="3">
    <source>
        <dbReference type="Pfam" id="PF00675"/>
    </source>
</evidence>
<dbReference type="EMBL" id="CP130612">
    <property type="protein sequence ID" value="WKW12626.1"/>
    <property type="molecule type" value="Genomic_DNA"/>
</dbReference>
<dbReference type="PANTHER" id="PTHR11851:SF224">
    <property type="entry name" value="PROCESSING PROTEASE"/>
    <property type="match status" value="1"/>
</dbReference>
<dbReference type="Pfam" id="PF11306">
    <property type="entry name" value="DUF3108"/>
    <property type="match status" value="1"/>
</dbReference>
<keyword evidence="2" id="KW-0732">Signal</keyword>
<feature type="domain" description="Peptidase M16 N-terminal" evidence="3">
    <location>
        <begin position="67"/>
        <end position="208"/>
    </location>
</feature>
<feature type="domain" description="Peptidase M16 C-terminal" evidence="4">
    <location>
        <begin position="218"/>
        <end position="395"/>
    </location>
</feature>
<dbReference type="EMBL" id="CP130613">
    <property type="protein sequence ID" value="WKW15533.1"/>
    <property type="molecule type" value="Genomic_DNA"/>
</dbReference>
<organism evidence="6 7">
    <name type="scientific">Pseudogemmatithrix spongiicola</name>
    <dbReference type="NCBI Taxonomy" id="3062599"/>
    <lineage>
        <taxon>Bacteria</taxon>
        <taxon>Pseudomonadati</taxon>
        <taxon>Gemmatimonadota</taxon>
        <taxon>Gemmatimonadia</taxon>
        <taxon>Gemmatimonadales</taxon>
        <taxon>Gemmatimonadaceae</taxon>
        <taxon>Pseudogemmatithrix</taxon>
    </lineage>
</organism>
<evidence type="ECO:0000256" key="1">
    <source>
        <dbReference type="SAM" id="MobiDB-lite"/>
    </source>
</evidence>
<feature type="chain" id="PRO_5041444580" evidence="2">
    <location>
        <begin position="20"/>
        <end position="706"/>
    </location>
</feature>
<sequence length="706" mass="75680">MRAVLMTLLAAAVPTIAVAQQPTRPSPQPTRPAPQQSPRQQPPAPLPLTEAQFPPFVEFELENGLRVVLVPSAKQPVLSMQLSVLGGTLYDPPGKSGVADMVAGLLTKGAGNRSADQIAESIERVGGSLSASAGPDVLSISASVLLDDRELAFELMADALLRPNFPAEEVELLRTQTLSALALAKSQPEAIAGRIFAKALYGDHPYARRADEASVRAITRDDLVLFHTTRARPAQGLLVLAGAIDSVEAHRLVARHFTAWTGRGATPPPARPAPQRMRSEIILVHRPGSVQSNIVVGNTTWLPTDLRGHAMDLANQILGGASDSRLFTILREEKGWTYGAYSDVTEVRGVGSFTATAEVRTDVTDSALVELLRQVRRMGSEPVPTAEFERQQQTLTGRFPLQIETAQQVAGQVARARLLGLPNDYVQTYRQRLAALTPQQVQSASRAGMRADAALIVIVGDGLALRDRLSAIAPVTLVDVEGEPIAAETMEVKPIPLALDPAQLRPSSDSFAVMVQGQNFGYQTTALEQSATGWTFRERSVLGPILQQQTTVEFSNAITMLRTEQSGKVQGNDLRIVVQYADGKASGEGVTPGQAGMQPVNYKDVAVPQGTVDDNVVAALLPFFTWAEGATIELSVFASGRGVVERRSFRVEGVEVVNLPIGAVAAFRVSYAGGEAPGTYWIEQAAPHRVLKFGPAGVPLEFVRVR</sequence>
<dbReference type="PANTHER" id="PTHR11851">
    <property type="entry name" value="METALLOPROTEASE"/>
    <property type="match status" value="1"/>
</dbReference>
<dbReference type="InterPro" id="IPR011765">
    <property type="entry name" value="Pept_M16_N"/>
</dbReference>
<gene>
    <name evidence="5" type="ORF">Strain138_001923</name>
    <name evidence="6" type="ORF">Strain318_001922</name>
</gene>
<dbReference type="RefSeq" id="WP_367885506.1">
    <property type="nucleotide sequence ID" value="NZ_CP130612.1"/>
</dbReference>
<accession>A0AA49Q5A3</accession>
<dbReference type="Gene3D" id="3.30.830.10">
    <property type="entry name" value="Metalloenzyme, LuxS/M16 peptidase-like"/>
    <property type="match status" value="2"/>
</dbReference>
<protein>
    <submittedName>
        <fullName evidence="6">Pitrilysin family protein</fullName>
    </submittedName>
</protein>
<reference evidence="6" key="1">
    <citation type="submission" date="2023-07" db="EMBL/GenBank/DDBJ databases">
        <authorList>
            <person name="Haufschild T."/>
            <person name="Kallscheuer N."/>
            <person name="Hammer J."/>
            <person name="Kohn T."/>
            <person name="Kabuu M."/>
            <person name="Jogler M."/>
            <person name="Wohfarth N."/>
            <person name="Heuer A."/>
            <person name="Rohde M."/>
            <person name="van Teeseling M.C.F."/>
            <person name="Jogler C."/>
        </authorList>
    </citation>
    <scope>NUCLEOTIDE SEQUENCE</scope>
    <source>
        <strain evidence="5">Strain 138</strain>
        <strain evidence="6">Strain 318</strain>
    </source>
</reference>
<dbReference type="InterPro" id="IPR007863">
    <property type="entry name" value="Peptidase_M16_C"/>
</dbReference>
<evidence type="ECO:0000259" key="4">
    <source>
        <dbReference type="Pfam" id="PF05193"/>
    </source>
</evidence>
<dbReference type="InterPro" id="IPR021457">
    <property type="entry name" value="DUF3108"/>
</dbReference>
<evidence type="ECO:0000313" key="5">
    <source>
        <dbReference type="EMBL" id="WKW12626.1"/>
    </source>
</evidence>
<dbReference type="KEGG" id="pspc:Strain318_001922"/>
<dbReference type="InterPro" id="IPR050361">
    <property type="entry name" value="MPP/UQCRC_Complex"/>
</dbReference>
<keyword evidence="7" id="KW-1185">Reference proteome</keyword>
<evidence type="ECO:0000313" key="7">
    <source>
        <dbReference type="Proteomes" id="UP001229955"/>
    </source>
</evidence>
<dbReference type="SUPFAM" id="SSF63411">
    <property type="entry name" value="LuxS/MPP-like metallohydrolase"/>
    <property type="match status" value="2"/>
</dbReference>
<dbReference type="Pfam" id="PF05193">
    <property type="entry name" value="Peptidase_M16_C"/>
    <property type="match status" value="1"/>
</dbReference>
<dbReference type="InterPro" id="IPR011249">
    <property type="entry name" value="Metalloenz_LuxS/M16"/>
</dbReference>
<dbReference type="Pfam" id="PF00675">
    <property type="entry name" value="Peptidase_M16"/>
    <property type="match status" value="1"/>
</dbReference>
<evidence type="ECO:0000256" key="2">
    <source>
        <dbReference type="SAM" id="SignalP"/>
    </source>
</evidence>
<dbReference type="GO" id="GO:0046872">
    <property type="term" value="F:metal ion binding"/>
    <property type="evidence" value="ECO:0007669"/>
    <property type="project" value="InterPro"/>
</dbReference>
<accession>A0AA49K165</accession>
<evidence type="ECO:0000313" key="6">
    <source>
        <dbReference type="EMBL" id="WKW15533.1"/>
    </source>
</evidence>
<name>A0AA49K165_9BACT</name>
<dbReference type="Proteomes" id="UP001229955">
    <property type="component" value="Chromosome"/>
</dbReference>